<evidence type="ECO:0000313" key="2">
    <source>
        <dbReference type="Proteomes" id="UP000235145"/>
    </source>
</evidence>
<keyword evidence="2" id="KW-1185">Reference proteome</keyword>
<comment type="caution">
    <text evidence="1">The sequence shown here is derived from an EMBL/GenBank/DDBJ whole genome shotgun (WGS) entry which is preliminary data.</text>
</comment>
<name>A0A9R1WVN2_LACSA</name>
<dbReference type="EMBL" id="NBSK02000008">
    <property type="protein sequence ID" value="KAJ0190705.1"/>
    <property type="molecule type" value="Genomic_DNA"/>
</dbReference>
<dbReference type="Proteomes" id="UP000235145">
    <property type="component" value="Unassembled WGS sequence"/>
</dbReference>
<sequence>MVGFSQSNAKKLKSFKFQVVVADMISRSQMEIGSFFVSYHVQRIFYSNVEARKTKAHRVVMIVMNAMIEMRLDDYLEVHLCDLRRVIIVFAKELLVRYNQISNNPKENVFLCLGP</sequence>
<proteinExistence type="predicted"/>
<evidence type="ECO:0000313" key="1">
    <source>
        <dbReference type="EMBL" id="KAJ0190705.1"/>
    </source>
</evidence>
<reference evidence="1 2" key="1">
    <citation type="journal article" date="2017" name="Nat. Commun.">
        <title>Genome assembly with in vitro proximity ligation data and whole-genome triplication in lettuce.</title>
        <authorList>
            <person name="Reyes-Chin-Wo S."/>
            <person name="Wang Z."/>
            <person name="Yang X."/>
            <person name="Kozik A."/>
            <person name="Arikit S."/>
            <person name="Song C."/>
            <person name="Xia L."/>
            <person name="Froenicke L."/>
            <person name="Lavelle D.O."/>
            <person name="Truco M.J."/>
            <person name="Xia R."/>
            <person name="Zhu S."/>
            <person name="Xu C."/>
            <person name="Xu H."/>
            <person name="Xu X."/>
            <person name="Cox K."/>
            <person name="Korf I."/>
            <person name="Meyers B.C."/>
            <person name="Michelmore R.W."/>
        </authorList>
    </citation>
    <scope>NUCLEOTIDE SEQUENCE [LARGE SCALE GENOMIC DNA]</scope>
    <source>
        <strain evidence="2">cv. Salinas</strain>
        <tissue evidence="1">Seedlings</tissue>
    </source>
</reference>
<organism evidence="1 2">
    <name type="scientific">Lactuca sativa</name>
    <name type="common">Garden lettuce</name>
    <dbReference type="NCBI Taxonomy" id="4236"/>
    <lineage>
        <taxon>Eukaryota</taxon>
        <taxon>Viridiplantae</taxon>
        <taxon>Streptophyta</taxon>
        <taxon>Embryophyta</taxon>
        <taxon>Tracheophyta</taxon>
        <taxon>Spermatophyta</taxon>
        <taxon>Magnoliopsida</taxon>
        <taxon>eudicotyledons</taxon>
        <taxon>Gunneridae</taxon>
        <taxon>Pentapetalae</taxon>
        <taxon>asterids</taxon>
        <taxon>campanulids</taxon>
        <taxon>Asterales</taxon>
        <taxon>Asteraceae</taxon>
        <taxon>Cichorioideae</taxon>
        <taxon>Cichorieae</taxon>
        <taxon>Lactucinae</taxon>
        <taxon>Lactuca</taxon>
    </lineage>
</organism>
<accession>A0A9R1WVN2</accession>
<dbReference type="AlphaFoldDB" id="A0A9R1WVN2"/>
<protein>
    <submittedName>
        <fullName evidence="1">Uncharacterized protein</fullName>
    </submittedName>
</protein>
<gene>
    <name evidence="1" type="ORF">LSAT_V11C800423050</name>
</gene>